<dbReference type="InterPro" id="IPR011051">
    <property type="entry name" value="RmlC_Cupin_sf"/>
</dbReference>
<accession>A0A660L0Y8</accession>
<sequence length="95" mass="10134">MAALTSPSRSDSVGYGVTLTFETLGADAPLRVRPWDDTLLRVIDGVIALRFDGEERLLSPGGEAIVPAGFHHTMCAVTGEARIVMGYRRAFKGAA</sequence>
<keyword evidence="2" id="KW-1185">Reference proteome</keyword>
<dbReference type="Gene3D" id="2.60.120.10">
    <property type="entry name" value="Jelly Rolls"/>
    <property type="match status" value="1"/>
</dbReference>
<evidence type="ECO:0008006" key="3">
    <source>
        <dbReference type="Google" id="ProtNLM"/>
    </source>
</evidence>
<dbReference type="RefSeq" id="WP_121258468.1">
    <property type="nucleotide sequence ID" value="NZ_RBIL01000003.1"/>
</dbReference>
<name>A0A660L0Y8_9ACTN</name>
<reference evidence="1 2" key="1">
    <citation type="submission" date="2018-10" db="EMBL/GenBank/DDBJ databases">
        <title>Genomic Encyclopedia of Archaeal and Bacterial Type Strains, Phase II (KMG-II): from individual species to whole genera.</title>
        <authorList>
            <person name="Goeker M."/>
        </authorList>
    </citation>
    <scope>NUCLEOTIDE SEQUENCE [LARGE SCALE GENOMIC DNA]</scope>
    <source>
        <strain evidence="1 2">DSM 14954</strain>
    </source>
</reference>
<gene>
    <name evidence="1" type="ORF">C8N24_6571</name>
</gene>
<dbReference type="EMBL" id="RBIL01000003">
    <property type="protein sequence ID" value="RKQ84940.1"/>
    <property type="molecule type" value="Genomic_DNA"/>
</dbReference>
<dbReference type="AlphaFoldDB" id="A0A660L0Y8"/>
<evidence type="ECO:0000313" key="1">
    <source>
        <dbReference type="EMBL" id="RKQ84940.1"/>
    </source>
</evidence>
<protein>
    <recommendedName>
        <fullName evidence="3">Cupin domain</fullName>
    </recommendedName>
</protein>
<proteinExistence type="predicted"/>
<evidence type="ECO:0000313" key="2">
    <source>
        <dbReference type="Proteomes" id="UP000278962"/>
    </source>
</evidence>
<dbReference type="OrthoDB" id="5244659at2"/>
<dbReference type="Proteomes" id="UP000278962">
    <property type="component" value="Unassembled WGS sequence"/>
</dbReference>
<dbReference type="InterPro" id="IPR014710">
    <property type="entry name" value="RmlC-like_jellyroll"/>
</dbReference>
<organism evidence="1 2">
    <name type="scientific">Solirubrobacter pauli</name>
    <dbReference type="NCBI Taxonomy" id="166793"/>
    <lineage>
        <taxon>Bacteria</taxon>
        <taxon>Bacillati</taxon>
        <taxon>Actinomycetota</taxon>
        <taxon>Thermoleophilia</taxon>
        <taxon>Solirubrobacterales</taxon>
        <taxon>Solirubrobacteraceae</taxon>
        <taxon>Solirubrobacter</taxon>
    </lineage>
</organism>
<comment type="caution">
    <text evidence="1">The sequence shown here is derived from an EMBL/GenBank/DDBJ whole genome shotgun (WGS) entry which is preliminary data.</text>
</comment>
<dbReference type="SUPFAM" id="SSF51182">
    <property type="entry name" value="RmlC-like cupins"/>
    <property type="match status" value="1"/>
</dbReference>